<reference evidence="3 4" key="1">
    <citation type="submission" date="2016-11" db="EMBL/GenBank/DDBJ databases">
        <authorList>
            <person name="Jaros S."/>
            <person name="Januszkiewicz K."/>
            <person name="Wedrychowicz H."/>
        </authorList>
    </citation>
    <scope>NUCLEOTIDE SEQUENCE [LARGE SCALE GENOMIC DNA]</scope>
    <source>
        <strain evidence="3 4">DSM 10068</strain>
    </source>
</reference>
<evidence type="ECO:0000256" key="1">
    <source>
        <dbReference type="SAM" id="Phobius"/>
    </source>
</evidence>
<feature type="transmembrane region" description="Helical" evidence="1">
    <location>
        <begin position="6"/>
        <end position="26"/>
    </location>
</feature>
<name>A0A1M5XTY9_9FIRM</name>
<evidence type="ECO:0000259" key="2">
    <source>
        <dbReference type="Pfam" id="PF10080"/>
    </source>
</evidence>
<feature type="transmembrane region" description="Helical" evidence="1">
    <location>
        <begin position="65"/>
        <end position="88"/>
    </location>
</feature>
<feature type="transmembrane region" description="Helical" evidence="1">
    <location>
        <begin position="35"/>
        <end position="53"/>
    </location>
</feature>
<proteinExistence type="predicted"/>
<feature type="domain" description="Membrane iron-sulfur containing protein FtrD-like" evidence="2">
    <location>
        <begin position="313"/>
        <end position="415"/>
    </location>
</feature>
<feature type="transmembrane region" description="Helical" evidence="1">
    <location>
        <begin position="100"/>
        <end position="122"/>
    </location>
</feature>
<accession>A0A1M5XTY9</accession>
<sequence>MLKYLIQVVQNSLTTGILLAMLFALARPGGKQKKWLFWGFIAGAASALALAVLKSTTVLINREYFNIGILSVAILAEILFYIFSWGVLQKKAPNFHERIWSAVYAVSAAALLLYALPDIFLYPTDFLTAGESVFSTDFLFRAIGYLGGLLVVGLSGLALYKAGMGLPFKLVRILLTAGLAVNMVKQIATIAQFLLARRIIPMSKGLFDFIKLSVNYNDYFLYVIMAATLLLPVVLWIKSLHPKEAFSNAAQHRKIRAASRRQRRWCTVVLVGYILSVLCLTVVRAYDEREAVLSPAEPMNIVGSEIVIPLENVGDGHLHRFIYTASNGTEVRFIVIKKNASNAYGVGLDACDICGPTGYYERGNNEVVCKLCDVVMNTSTIGFKGGCNPVPLAYTLSGGNMVIQTQNLENEKKRFE</sequence>
<dbReference type="EMBL" id="FQXV01000006">
    <property type="protein sequence ID" value="SHI03209.1"/>
    <property type="molecule type" value="Genomic_DNA"/>
</dbReference>
<evidence type="ECO:0000313" key="3">
    <source>
        <dbReference type="EMBL" id="SHI03209.1"/>
    </source>
</evidence>
<keyword evidence="1" id="KW-0812">Transmembrane</keyword>
<dbReference type="RefSeq" id="WP_084726390.1">
    <property type="nucleotide sequence ID" value="NZ_FQXV01000006.1"/>
</dbReference>
<feature type="transmembrane region" description="Helical" evidence="1">
    <location>
        <begin position="142"/>
        <end position="160"/>
    </location>
</feature>
<protein>
    <submittedName>
        <fullName evidence="3">Uncharacterized membrane protein</fullName>
    </submittedName>
</protein>
<keyword evidence="1" id="KW-0472">Membrane</keyword>
<keyword evidence="4" id="KW-1185">Reference proteome</keyword>
<dbReference type="Pfam" id="PF10080">
    <property type="entry name" value="FtrD-like"/>
    <property type="match status" value="1"/>
</dbReference>
<feature type="transmembrane region" description="Helical" evidence="1">
    <location>
        <begin position="219"/>
        <end position="237"/>
    </location>
</feature>
<organism evidence="3 4">
    <name type="scientific">Sporobacter termitidis DSM 10068</name>
    <dbReference type="NCBI Taxonomy" id="1123282"/>
    <lineage>
        <taxon>Bacteria</taxon>
        <taxon>Bacillati</taxon>
        <taxon>Bacillota</taxon>
        <taxon>Clostridia</taxon>
        <taxon>Eubacteriales</taxon>
        <taxon>Oscillospiraceae</taxon>
        <taxon>Sporobacter</taxon>
    </lineage>
</organism>
<feature type="transmembrane region" description="Helical" evidence="1">
    <location>
        <begin position="172"/>
        <end position="199"/>
    </location>
</feature>
<dbReference type="OrthoDB" id="9792533at2"/>
<gene>
    <name evidence="3" type="ORF">SAMN02745823_02035</name>
</gene>
<feature type="transmembrane region" description="Helical" evidence="1">
    <location>
        <begin position="265"/>
        <end position="286"/>
    </location>
</feature>
<dbReference type="Proteomes" id="UP000183995">
    <property type="component" value="Unassembled WGS sequence"/>
</dbReference>
<dbReference type="STRING" id="1123282.SAMN02745823_02035"/>
<evidence type="ECO:0000313" key="4">
    <source>
        <dbReference type="Proteomes" id="UP000183995"/>
    </source>
</evidence>
<keyword evidence="1" id="KW-1133">Transmembrane helix</keyword>
<dbReference type="InterPro" id="IPR018758">
    <property type="entry name" value="FtrD-like"/>
</dbReference>
<dbReference type="AlphaFoldDB" id="A0A1M5XTY9"/>